<dbReference type="InterPro" id="IPR001173">
    <property type="entry name" value="Glyco_trans_2-like"/>
</dbReference>
<dbReference type="SUPFAM" id="SSF53448">
    <property type="entry name" value="Nucleotide-diphospho-sugar transferases"/>
    <property type="match status" value="1"/>
</dbReference>
<evidence type="ECO:0000313" key="11">
    <source>
        <dbReference type="EMBL" id="EKP93847.1"/>
    </source>
</evidence>
<dbReference type="AlphaFoldDB" id="K6PLU8"/>
<dbReference type="PANTHER" id="PTHR48090:SF10">
    <property type="entry name" value="GLUCOSYL-3-PHOSPHOGLYCERATE SYNTHASE"/>
    <property type="match status" value="1"/>
</dbReference>
<keyword evidence="12" id="KW-1185">Reference proteome</keyword>
<dbReference type="PANTHER" id="PTHR48090">
    <property type="entry name" value="UNDECAPRENYL-PHOSPHATE 4-DEOXY-4-FORMAMIDO-L-ARABINOSE TRANSFERASE-RELATED"/>
    <property type="match status" value="1"/>
</dbReference>
<evidence type="ECO:0000256" key="1">
    <source>
        <dbReference type="ARBA" id="ARBA00001946"/>
    </source>
</evidence>
<dbReference type="Pfam" id="PF00535">
    <property type="entry name" value="Glycos_transf_2"/>
    <property type="match status" value="1"/>
</dbReference>
<sequence length="246" mass="25916">MSTARPELARQEPAVEAVVPAYNEETTVAETVQALARCPAVGTVWVVDDGSTDSTVARAAAAGARVLRLGRRRGKAQALLAGAARTRAPWLLFADADLGPSAARLAVLVERALAGQADMLIAAPPRRPGRHGLGAAVGLARWGLARLGGRVLEAPLSGQRILRRTLLELVQPLPRGWGIEVALTLAALRAGLSVVEVPVPIAHRVTRMDLAGFLHRGHQLVHIAWTLAACAWQHPAARRRGGVAAP</sequence>
<evidence type="ECO:0000259" key="10">
    <source>
        <dbReference type="Pfam" id="PF00535"/>
    </source>
</evidence>
<organism evidence="11 12">
    <name type="scientific">Thermaerobacter subterraneus DSM 13965</name>
    <dbReference type="NCBI Taxonomy" id="867903"/>
    <lineage>
        <taxon>Bacteria</taxon>
        <taxon>Bacillati</taxon>
        <taxon>Bacillota</taxon>
        <taxon>Clostridia</taxon>
        <taxon>Eubacteriales</taxon>
        <taxon>Clostridiales Family XVII. Incertae Sedis</taxon>
        <taxon>Thermaerobacter</taxon>
    </lineage>
</organism>
<keyword evidence="3" id="KW-0328">Glycosyltransferase</keyword>
<dbReference type="STRING" id="867903.ThesuDRAFT_00091"/>
<evidence type="ECO:0000256" key="2">
    <source>
        <dbReference type="ARBA" id="ARBA00006739"/>
    </source>
</evidence>
<dbReference type="eggNOG" id="COG1215">
    <property type="taxonomic scope" value="Bacteria"/>
</dbReference>
<dbReference type="OrthoDB" id="9810303at2"/>
<evidence type="ECO:0000256" key="7">
    <source>
        <dbReference type="ARBA" id="ARBA00040894"/>
    </source>
</evidence>
<reference evidence="11" key="1">
    <citation type="submission" date="2010-10" db="EMBL/GenBank/DDBJ databases">
        <authorList>
            <consortium name="US DOE Joint Genome Institute (JGI-PGF)"/>
            <person name="Lucas S."/>
            <person name="Copeland A."/>
            <person name="Lapidus A."/>
            <person name="Bruce D."/>
            <person name="Goodwin L."/>
            <person name="Pitluck S."/>
            <person name="Kyrpides N."/>
            <person name="Mavromatis K."/>
            <person name="Detter J.C."/>
            <person name="Han C."/>
            <person name="Land M."/>
            <person name="Hauser L."/>
            <person name="Markowitz V."/>
            <person name="Cheng J.-F."/>
            <person name="Hugenholtz P."/>
            <person name="Woyke T."/>
            <person name="Wu D."/>
            <person name="Pukall R."/>
            <person name="Wahrenburg C."/>
            <person name="Brambilla E."/>
            <person name="Klenk H.-P."/>
            <person name="Eisen J.A."/>
        </authorList>
    </citation>
    <scope>NUCLEOTIDE SEQUENCE [LARGE SCALE GENOMIC DNA]</scope>
    <source>
        <strain evidence="11">DSM 13965</strain>
    </source>
</reference>
<feature type="domain" description="Glycosyltransferase 2-like" evidence="10">
    <location>
        <begin position="18"/>
        <end position="129"/>
    </location>
</feature>
<comment type="cofactor">
    <cofactor evidence="1">
        <name>Mg(2+)</name>
        <dbReference type="ChEBI" id="CHEBI:18420"/>
    </cofactor>
</comment>
<evidence type="ECO:0000313" key="12">
    <source>
        <dbReference type="Proteomes" id="UP000005710"/>
    </source>
</evidence>
<dbReference type="EC" id="2.4.1.266" evidence="6"/>
<gene>
    <name evidence="11" type="ORF">ThesuDRAFT_00091</name>
</gene>
<comment type="similarity">
    <text evidence="2">Belongs to the glycosyltransferase 2 family.</text>
</comment>
<proteinExistence type="inferred from homology"/>
<keyword evidence="4 11" id="KW-0808">Transferase</keyword>
<dbReference type="GO" id="GO:0016757">
    <property type="term" value="F:glycosyltransferase activity"/>
    <property type="evidence" value="ECO:0007669"/>
    <property type="project" value="UniProtKB-KW"/>
</dbReference>
<reference evidence="11" key="2">
    <citation type="submission" date="2012-10" db="EMBL/GenBank/DDBJ databases">
        <title>Improved high-quality draft of Thermaerobacter subterraneus C21, DSM 13965.</title>
        <authorList>
            <consortium name="DOE Joint Genome Institute"/>
            <person name="Eisen J."/>
            <person name="Huntemann M."/>
            <person name="Wei C.-L."/>
            <person name="Han J."/>
            <person name="Detter J.C."/>
            <person name="Han C."/>
            <person name="Tapia R."/>
            <person name="Chen A."/>
            <person name="Kyrpides N."/>
            <person name="Mavromatis K."/>
            <person name="Markowitz V."/>
            <person name="Szeto E."/>
            <person name="Ivanova N."/>
            <person name="Mikhailova N."/>
            <person name="Ovchinnikova G."/>
            <person name="Pagani I."/>
            <person name="Pati A."/>
            <person name="Goodwin L."/>
            <person name="Nordberg H.P."/>
            <person name="Cantor M.N."/>
            <person name="Hua S.X."/>
            <person name="Woyke T."/>
            <person name="Eisen J."/>
            <person name="Klenk H.-P."/>
        </authorList>
    </citation>
    <scope>NUCLEOTIDE SEQUENCE [LARGE SCALE GENOMIC DNA]</scope>
    <source>
        <strain evidence="11">DSM 13965</strain>
    </source>
</reference>
<dbReference type="Proteomes" id="UP000005710">
    <property type="component" value="Unassembled WGS sequence"/>
</dbReference>
<dbReference type="InterPro" id="IPR050256">
    <property type="entry name" value="Glycosyltransferase_2"/>
</dbReference>
<keyword evidence="5" id="KW-0460">Magnesium</keyword>
<evidence type="ECO:0000256" key="9">
    <source>
        <dbReference type="ARBA" id="ARBA00048997"/>
    </source>
</evidence>
<evidence type="ECO:0000256" key="8">
    <source>
        <dbReference type="ARBA" id="ARBA00048689"/>
    </source>
</evidence>
<comment type="caution">
    <text evidence="11">The sequence shown here is derived from an EMBL/GenBank/DDBJ whole genome shotgun (WGS) entry which is preliminary data.</text>
</comment>
<dbReference type="EMBL" id="AENY02000004">
    <property type="protein sequence ID" value="EKP93847.1"/>
    <property type="molecule type" value="Genomic_DNA"/>
</dbReference>
<evidence type="ECO:0000256" key="6">
    <source>
        <dbReference type="ARBA" id="ARBA00039022"/>
    </source>
</evidence>
<accession>K6PLU8</accession>
<evidence type="ECO:0000256" key="3">
    <source>
        <dbReference type="ARBA" id="ARBA00022676"/>
    </source>
</evidence>
<protein>
    <recommendedName>
        <fullName evidence="7">Glucosyl-3-phosphoglycerate synthase</fullName>
        <ecNumber evidence="6">2.4.1.266</ecNumber>
    </recommendedName>
</protein>
<evidence type="ECO:0000256" key="5">
    <source>
        <dbReference type="ARBA" id="ARBA00022842"/>
    </source>
</evidence>
<dbReference type="HOGENOM" id="CLU_033536_6_0_9"/>
<dbReference type="Gene3D" id="3.90.550.10">
    <property type="entry name" value="Spore Coat Polysaccharide Biosynthesis Protein SpsA, Chain A"/>
    <property type="match status" value="1"/>
</dbReference>
<evidence type="ECO:0000256" key="4">
    <source>
        <dbReference type="ARBA" id="ARBA00022679"/>
    </source>
</evidence>
<name>K6PLU8_9FIRM</name>
<comment type="catalytic activity">
    <reaction evidence="8">
        <text>(2R)-3-phosphoglycerate + UDP-alpha-D-glucose = (2R)-2-O-(alpha-D-glucopyranosyl)-3-phospho-glycerate + UDP + H(+)</text>
        <dbReference type="Rhea" id="RHEA:31319"/>
        <dbReference type="ChEBI" id="CHEBI:15378"/>
        <dbReference type="ChEBI" id="CHEBI:58223"/>
        <dbReference type="ChEBI" id="CHEBI:58272"/>
        <dbReference type="ChEBI" id="CHEBI:58885"/>
        <dbReference type="ChEBI" id="CHEBI:62600"/>
        <dbReference type="EC" id="2.4.1.266"/>
    </reaction>
    <physiologicalReaction direction="left-to-right" evidence="8">
        <dbReference type="Rhea" id="RHEA:31320"/>
    </physiologicalReaction>
</comment>
<dbReference type="RefSeq" id="WP_006904793.1">
    <property type="nucleotide sequence ID" value="NZ_JH976536.1"/>
</dbReference>
<comment type="catalytic activity">
    <reaction evidence="9">
        <text>an NDP-alpha-D-glucose + (2R)-3-phosphoglycerate = (2R)-2-O-(alpha-D-glucopyranosyl)-3-phospho-glycerate + a ribonucleoside 5'-diphosphate + H(+)</text>
        <dbReference type="Rhea" id="RHEA:47244"/>
        <dbReference type="ChEBI" id="CHEBI:15378"/>
        <dbReference type="ChEBI" id="CHEBI:57930"/>
        <dbReference type="ChEBI" id="CHEBI:58272"/>
        <dbReference type="ChEBI" id="CHEBI:62600"/>
        <dbReference type="ChEBI" id="CHEBI:76533"/>
        <dbReference type="EC" id="2.4.1.266"/>
    </reaction>
    <physiologicalReaction direction="left-to-right" evidence="9">
        <dbReference type="Rhea" id="RHEA:47245"/>
    </physiologicalReaction>
</comment>
<dbReference type="InterPro" id="IPR029044">
    <property type="entry name" value="Nucleotide-diphossugar_trans"/>
</dbReference>